<reference evidence="2 3" key="1">
    <citation type="submission" date="2020-07" db="EMBL/GenBank/DDBJ databases">
        <title>Sequencing the genomes of 1000 actinobacteria strains.</title>
        <authorList>
            <person name="Klenk H.-P."/>
        </authorList>
    </citation>
    <scope>NUCLEOTIDE SEQUENCE [LARGE SCALE GENOMIC DNA]</scope>
    <source>
        <strain evidence="2 3">DSM 44442</strain>
    </source>
</reference>
<accession>A0A7Z0JB00</accession>
<evidence type="ECO:0008006" key="4">
    <source>
        <dbReference type="Google" id="ProtNLM"/>
    </source>
</evidence>
<dbReference type="AlphaFoldDB" id="A0A7Z0JB00"/>
<dbReference type="InterPro" id="IPR015943">
    <property type="entry name" value="WD40/YVTN_repeat-like_dom_sf"/>
</dbReference>
<dbReference type="EMBL" id="JACCFS010000001">
    <property type="protein sequence ID" value="NYJ35823.1"/>
    <property type="molecule type" value="Genomic_DNA"/>
</dbReference>
<dbReference type="Proteomes" id="UP000572051">
    <property type="component" value="Unassembled WGS sequence"/>
</dbReference>
<dbReference type="RefSeq" id="WP_179825241.1">
    <property type="nucleotide sequence ID" value="NZ_JACCFS010000001.1"/>
</dbReference>
<dbReference type="SUPFAM" id="SSF50998">
    <property type="entry name" value="Quinoprotein alcohol dehydrogenase-like"/>
    <property type="match status" value="1"/>
</dbReference>
<keyword evidence="3" id="KW-1185">Reference proteome</keyword>
<proteinExistence type="predicted"/>
<protein>
    <recommendedName>
        <fullName evidence="4">Pyrrolo-quinoline quinone</fullName>
    </recommendedName>
</protein>
<organism evidence="2 3">
    <name type="scientific">Nocardiopsis aegyptia</name>
    <dbReference type="NCBI Taxonomy" id="220378"/>
    <lineage>
        <taxon>Bacteria</taxon>
        <taxon>Bacillati</taxon>
        <taxon>Actinomycetota</taxon>
        <taxon>Actinomycetes</taxon>
        <taxon>Streptosporangiales</taxon>
        <taxon>Nocardiopsidaceae</taxon>
        <taxon>Nocardiopsis</taxon>
    </lineage>
</organism>
<sequence length="404" mass="42831">MTALDGTSGEELWSHRHPAGQTEVAVVDGGARALVSLLPPEEGFGDRRVTEIDTATGEVVGETAEPPPASGDEDTSATLLDRTADMRLYTWDASGEPDRISARPTGANDEAWSFRVPDDGVRWCGAEHEWYAGENVVLIDDRLVVLYGCADADRAREWGFPWDMTGDPDESFTVTVAAIDMDTGEVVWEEGWDTAGEGSFHFAPGQPFPTREEHLVVAVESGSGQGAPRVLDLRDGARDGARVGAPPSEPTAHGSEMVEGYERLVDAGHDGTVLLTQDDDSGEPAAWGFHRVSPEGETTATAWIPEQLVYSADLEGAAVLDGSVAVLSGLSLDDDTEDRVITAVIAPFGGEPDAGHAIELVYAHGGSDADEYRDVGTPRLVPVPGSVVAYVQTTEPMVVHGLVG</sequence>
<evidence type="ECO:0000313" key="2">
    <source>
        <dbReference type="EMBL" id="NYJ35823.1"/>
    </source>
</evidence>
<name>A0A7Z0JB00_9ACTN</name>
<evidence type="ECO:0000256" key="1">
    <source>
        <dbReference type="SAM" id="MobiDB-lite"/>
    </source>
</evidence>
<gene>
    <name evidence="2" type="ORF">HNR10_003704</name>
</gene>
<feature type="region of interest" description="Disordered" evidence="1">
    <location>
        <begin position="57"/>
        <end position="76"/>
    </location>
</feature>
<evidence type="ECO:0000313" key="3">
    <source>
        <dbReference type="Proteomes" id="UP000572051"/>
    </source>
</evidence>
<dbReference type="InterPro" id="IPR011047">
    <property type="entry name" value="Quinoprotein_ADH-like_sf"/>
</dbReference>
<dbReference type="Gene3D" id="2.130.10.10">
    <property type="entry name" value="YVTN repeat-like/Quinoprotein amine dehydrogenase"/>
    <property type="match status" value="1"/>
</dbReference>
<comment type="caution">
    <text evidence="2">The sequence shown here is derived from an EMBL/GenBank/DDBJ whole genome shotgun (WGS) entry which is preliminary data.</text>
</comment>